<organism evidence="2">
    <name type="scientific">Tanacetum cinerariifolium</name>
    <name type="common">Dalmatian daisy</name>
    <name type="synonym">Chrysanthemum cinerariifolium</name>
    <dbReference type="NCBI Taxonomy" id="118510"/>
    <lineage>
        <taxon>Eukaryota</taxon>
        <taxon>Viridiplantae</taxon>
        <taxon>Streptophyta</taxon>
        <taxon>Embryophyta</taxon>
        <taxon>Tracheophyta</taxon>
        <taxon>Spermatophyta</taxon>
        <taxon>Magnoliopsida</taxon>
        <taxon>eudicotyledons</taxon>
        <taxon>Gunneridae</taxon>
        <taxon>Pentapetalae</taxon>
        <taxon>asterids</taxon>
        <taxon>campanulids</taxon>
        <taxon>Asterales</taxon>
        <taxon>Asteraceae</taxon>
        <taxon>Asteroideae</taxon>
        <taxon>Anthemideae</taxon>
        <taxon>Anthemidinae</taxon>
        <taxon>Tanacetum</taxon>
    </lineage>
</organism>
<dbReference type="EMBL" id="BKCJ010015429">
    <property type="protein sequence ID" value="GEV13179.1"/>
    <property type="molecule type" value="Genomic_DNA"/>
</dbReference>
<evidence type="ECO:0008006" key="3">
    <source>
        <dbReference type="Google" id="ProtNLM"/>
    </source>
</evidence>
<proteinExistence type="predicted"/>
<sequence>MSEYLRFPFFFGALVVKGAVVSSKNRQTSTPLLISPWINLFRTRPTISSKWRWQNLREFETQPKKRKASTVRKDRTTSFGHVLFPIRTIAPTGPAVEVRSDSDGEDDETQHALEDSHLSTHPSPRESANESVHNYVDIDGDLHMKDGESSRSGEIYIPGWSIPRRCRVDYPVWCREMMVHLAPPVAQEESNALPNHIALDRAWFTLARRAMAQTDILERKLVTARQDLKHNAKLYTDMANRYMGLKEEHLELEAELARKDSALAVAEKIGQSSPQSHEYKKSLSEPFNMAIQAKGNLGEVVTTCESAYNFDAYSYKKLYPMYDKLFEKEYHFIMKIASGYRHSVSDLLKVHHDPAPSGGTSAPTISTSLAEPQDLSVYKET</sequence>
<feature type="region of interest" description="Disordered" evidence="1">
    <location>
        <begin position="94"/>
        <end position="131"/>
    </location>
</feature>
<comment type="caution">
    <text evidence="2">The sequence shown here is derived from an EMBL/GenBank/DDBJ whole genome shotgun (WGS) entry which is preliminary data.</text>
</comment>
<evidence type="ECO:0000313" key="2">
    <source>
        <dbReference type="EMBL" id="GEV13179.1"/>
    </source>
</evidence>
<dbReference type="AlphaFoldDB" id="A0A699GPP1"/>
<protein>
    <recommendedName>
        <fullName evidence="3">Transposase (Putative), gypsy type</fullName>
    </recommendedName>
</protein>
<accession>A0A699GPP1</accession>
<feature type="region of interest" description="Disordered" evidence="1">
    <location>
        <begin position="351"/>
        <end position="381"/>
    </location>
</feature>
<reference evidence="2" key="1">
    <citation type="journal article" date="2019" name="Sci. Rep.">
        <title>Draft genome of Tanacetum cinerariifolium, the natural source of mosquito coil.</title>
        <authorList>
            <person name="Yamashiro T."/>
            <person name="Shiraishi A."/>
            <person name="Satake H."/>
            <person name="Nakayama K."/>
        </authorList>
    </citation>
    <scope>NUCLEOTIDE SEQUENCE</scope>
</reference>
<feature type="compositionally biased region" description="Basic and acidic residues" evidence="1">
    <location>
        <begin position="109"/>
        <end position="128"/>
    </location>
</feature>
<feature type="compositionally biased region" description="Polar residues" evidence="1">
    <location>
        <begin position="358"/>
        <end position="370"/>
    </location>
</feature>
<evidence type="ECO:0000256" key="1">
    <source>
        <dbReference type="SAM" id="MobiDB-lite"/>
    </source>
</evidence>
<gene>
    <name evidence="2" type="ORF">Tci_085156</name>
</gene>
<name>A0A699GPP1_TANCI</name>